<protein>
    <submittedName>
        <fullName evidence="2">Uncharacterized protein</fullName>
    </submittedName>
</protein>
<feature type="compositionally biased region" description="Acidic residues" evidence="1">
    <location>
        <begin position="28"/>
        <end position="46"/>
    </location>
</feature>
<evidence type="ECO:0000256" key="1">
    <source>
        <dbReference type="SAM" id="MobiDB-lite"/>
    </source>
</evidence>
<name>A0AAN8K1F3_PATCE</name>
<accession>A0AAN8K1F3</accession>
<comment type="caution">
    <text evidence="2">The sequence shown here is derived from an EMBL/GenBank/DDBJ whole genome shotgun (WGS) entry which is preliminary data.</text>
</comment>
<feature type="compositionally biased region" description="Basic residues" evidence="1">
    <location>
        <begin position="85"/>
        <end position="95"/>
    </location>
</feature>
<evidence type="ECO:0000313" key="3">
    <source>
        <dbReference type="Proteomes" id="UP001347796"/>
    </source>
</evidence>
<proteinExistence type="predicted"/>
<dbReference type="Proteomes" id="UP001347796">
    <property type="component" value="Unassembled WGS sequence"/>
</dbReference>
<organism evidence="2 3">
    <name type="scientific">Patella caerulea</name>
    <name type="common">Rayed Mediterranean limpet</name>
    <dbReference type="NCBI Taxonomy" id="87958"/>
    <lineage>
        <taxon>Eukaryota</taxon>
        <taxon>Metazoa</taxon>
        <taxon>Spiralia</taxon>
        <taxon>Lophotrochozoa</taxon>
        <taxon>Mollusca</taxon>
        <taxon>Gastropoda</taxon>
        <taxon>Patellogastropoda</taxon>
        <taxon>Patelloidea</taxon>
        <taxon>Patellidae</taxon>
        <taxon>Patella</taxon>
    </lineage>
</organism>
<reference evidence="2 3" key="1">
    <citation type="submission" date="2024-01" db="EMBL/GenBank/DDBJ databases">
        <title>The genome of the rayed Mediterranean limpet Patella caerulea (Linnaeus, 1758).</title>
        <authorList>
            <person name="Anh-Thu Weber A."/>
            <person name="Halstead-Nussloch G."/>
        </authorList>
    </citation>
    <scope>NUCLEOTIDE SEQUENCE [LARGE SCALE GENOMIC DNA]</scope>
    <source>
        <strain evidence="2">AATW-2023a</strain>
        <tissue evidence="2">Whole specimen</tissue>
    </source>
</reference>
<dbReference type="AlphaFoldDB" id="A0AAN8K1F3"/>
<keyword evidence="3" id="KW-1185">Reference proteome</keyword>
<evidence type="ECO:0000313" key="2">
    <source>
        <dbReference type="EMBL" id="KAK6186654.1"/>
    </source>
</evidence>
<dbReference type="EMBL" id="JAZGQO010000005">
    <property type="protein sequence ID" value="KAK6186654.1"/>
    <property type="molecule type" value="Genomic_DNA"/>
</dbReference>
<sequence>MATNCPQPSTSSSTKHYHVRDVLKLLDCDDSEGDEVENTESEDDDEVFRPDEISSSADELSDSDASDDNVPLANVREQAKQQTKTTKRPQYRWKKKPFDRPDIAFTGPAIVPPASMDVDTPFGIFPPFHNR</sequence>
<gene>
    <name evidence="2" type="ORF">SNE40_005940</name>
</gene>
<feature type="region of interest" description="Disordered" evidence="1">
    <location>
        <begin position="28"/>
        <end position="116"/>
    </location>
</feature>